<comment type="caution">
    <text evidence="1">The sequence shown here is derived from an EMBL/GenBank/DDBJ whole genome shotgun (WGS) entry which is preliminary data.</text>
</comment>
<accession>A0A432XG68</accession>
<dbReference type="Proteomes" id="UP000286678">
    <property type="component" value="Unassembled WGS sequence"/>
</dbReference>
<evidence type="ECO:0000313" key="2">
    <source>
        <dbReference type="Proteomes" id="UP000286678"/>
    </source>
</evidence>
<gene>
    <name evidence="1" type="ORF">CWE21_07090</name>
</gene>
<evidence type="ECO:0000313" key="1">
    <source>
        <dbReference type="EMBL" id="RUO47612.1"/>
    </source>
</evidence>
<organism evidence="1 2">
    <name type="scientific">Pseudidiomarina aquimaris</name>
    <dbReference type="NCBI Taxonomy" id="641841"/>
    <lineage>
        <taxon>Bacteria</taxon>
        <taxon>Pseudomonadati</taxon>
        <taxon>Pseudomonadota</taxon>
        <taxon>Gammaproteobacteria</taxon>
        <taxon>Alteromonadales</taxon>
        <taxon>Idiomarinaceae</taxon>
        <taxon>Pseudidiomarina</taxon>
    </lineage>
</organism>
<dbReference type="AlphaFoldDB" id="A0A432XG68"/>
<name>A0A432XG68_9GAMM</name>
<protein>
    <submittedName>
        <fullName evidence="1">Uncharacterized protein</fullName>
    </submittedName>
</protein>
<keyword evidence="2" id="KW-1185">Reference proteome</keyword>
<dbReference type="EMBL" id="PIPT01000005">
    <property type="protein sequence ID" value="RUO47612.1"/>
    <property type="molecule type" value="Genomic_DNA"/>
</dbReference>
<reference evidence="2" key="1">
    <citation type="journal article" date="2018" name="Front. Microbiol.">
        <title>Genome-Based Analysis Reveals the Taxonomy and Diversity of the Family Idiomarinaceae.</title>
        <authorList>
            <person name="Liu Y."/>
            <person name="Lai Q."/>
            <person name="Shao Z."/>
        </authorList>
    </citation>
    <scope>NUCLEOTIDE SEQUENCE [LARGE SCALE GENOMIC DNA]</scope>
    <source>
        <strain evidence="2">SW15</strain>
    </source>
</reference>
<proteinExistence type="predicted"/>
<sequence length="76" mass="8666">MVGWVGKAAWDGTKDKDLTVIDEKIAMNAHFLADSVLPNQFFLISIGQGQVRKRKVHHDFWRVHNLHLVKLIACSN</sequence>